<comment type="caution">
    <text evidence="2">The sequence shown here is derived from an EMBL/GenBank/DDBJ whole genome shotgun (WGS) entry which is preliminary data.</text>
</comment>
<evidence type="ECO:0000259" key="1">
    <source>
        <dbReference type="PROSITE" id="PS51819"/>
    </source>
</evidence>
<organism evidence="2 3">
    <name type="scientific">Sphingomonas olei</name>
    <dbReference type="NCBI Taxonomy" id="1886787"/>
    <lineage>
        <taxon>Bacteria</taxon>
        <taxon>Pseudomonadati</taxon>
        <taxon>Pseudomonadota</taxon>
        <taxon>Alphaproteobacteria</taxon>
        <taxon>Sphingomonadales</taxon>
        <taxon>Sphingomonadaceae</taxon>
        <taxon>Sphingomonas</taxon>
    </lineage>
</organism>
<evidence type="ECO:0000313" key="2">
    <source>
        <dbReference type="EMBL" id="THG40845.1"/>
    </source>
</evidence>
<dbReference type="InterPro" id="IPR004360">
    <property type="entry name" value="Glyas_Fos-R_dOase_dom"/>
</dbReference>
<protein>
    <submittedName>
        <fullName evidence="2">Lactoylglutathione lyase</fullName>
    </submittedName>
</protein>
<dbReference type="EMBL" id="SSTI01000003">
    <property type="protein sequence ID" value="THG40845.1"/>
    <property type="molecule type" value="Genomic_DNA"/>
</dbReference>
<dbReference type="InterPro" id="IPR029068">
    <property type="entry name" value="Glyas_Bleomycin-R_OHBP_Dase"/>
</dbReference>
<keyword evidence="3" id="KW-1185">Reference proteome</keyword>
<dbReference type="Pfam" id="PF00903">
    <property type="entry name" value="Glyoxalase"/>
    <property type="match status" value="1"/>
</dbReference>
<sequence length="144" mass="15977">MARMIFVNLPVSDVARAAAFYEALGFRRNSMFSNEQASAMVWSDEINVMLLDRAFYATFTDKTLIDAHTTSGVLLAISQDSREEVDAITEAALTAGGRETRERQDMGYMYGRAFEDPDGHVWEPMFMNMAAAQEAMGQPDTTAA</sequence>
<dbReference type="RefSeq" id="WP_136450875.1">
    <property type="nucleotide sequence ID" value="NZ_SSTI01000003.1"/>
</dbReference>
<keyword evidence="2" id="KW-0456">Lyase</keyword>
<feature type="domain" description="VOC" evidence="1">
    <location>
        <begin position="3"/>
        <end position="127"/>
    </location>
</feature>
<dbReference type="PANTHER" id="PTHR36503:SF2">
    <property type="entry name" value="BLR2408 PROTEIN"/>
    <property type="match status" value="1"/>
</dbReference>
<accession>A0ABY2QJX1</accession>
<dbReference type="Proteomes" id="UP000308038">
    <property type="component" value="Unassembled WGS sequence"/>
</dbReference>
<dbReference type="InterPro" id="IPR037523">
    <property type="entry name" value="VOC_core"/>
</dbReference>
<proteinExistence type="predicted"/>
<dbReference type="SUPFAM" id="SSF54593">
    <property type="entry name" value="Glyoxalase/Bleomycin resistance protein/Dihydroxybiphenyl dioxygenase"/>
    <property type="match status" value="1"/>
</dbReference>
<dbReference type="PANTHER" id="PTHR36503">
    <property type="entry name" value="BLR2520 PROTEIN"/>
    <property type="match status" value="1"/>
</dbReference>
<dbReference type="Gene3D" id="3.10.180.10">
    <property type="entry name" value="2,3-Dihydroxybiphenyl 1,2-Dioxygenase, domain 1"/>
    <property type="match status" value="1"/>
</dbReference>
<name>A0ABY2QJX1_9SPHN</name>
<dbReference type="PROSITE" id="PS51819">
    <property type="entry name" value="VOC"/>
    <property type="match status" value="1"/>
</dbReference>
<gene>
    <name evidence="2" type="ORF">E5988_04395</name>
</gene>
<dbReference type="GO" id="GO:0016829">
    <property type="term" value="F:lyase activity"/>
    <property type="evidence" value="ECO:0007669"/>
    <property type="project" value="UniProtKB-KW"/>
</dbReference>
<evidence type="ECO:0000313" key="3">
    <source>
        <dbReference type="Proteomes" id="UP000308038"/>
    </source>
</evidence>
<reference evidence="2 3" key="1">
    <citation type="submission" date="2019-04" db="EMBL/GenBank/DDBJ databases">
        <title>Microbes associate with the intestines of laboratory mice.</title>
        <authorList>
            <person name="Navarre W."/>
            <person name="Wong E."/>
            <person name="Huang K.C."/>
            <person name="Tropini C."/>
            <person name="Ng K."/>
            <person name="Yu B."/>
        </authorList>
    </citation>
    <scope>NUCLEOTIDE SEQUENCE [LARGE SCALE GENOMIC DNA]</scope>
    <source>
        <strain evidence="2 3">NM83_B4-11</strain>
    </source>
</reference>